<dbReference type="FunFam" id="1.20.5.260:FF:000001">
    <property type="entry name" value="Cytochrome b-c1 complex subunit 9"/>
    <property type="match status" value="1"/>
</dbReference>
<keyword evidence="5" id="KW-0812">Transmembrane</keyword>
<dbReference type="GO" id="GO:0045275">
    <property type="term" value="C:respiratory chain complex III"/>
    <property type="evidence" value="ECO:0007669"/>
    <property type="project" value="InterPro"/>
</dbReference>
<accession>A0A8E0QQ92</accession>
<evidence type="ECO:0000256" key="11">
    <source>
        <dbReference type="ARBA" id="ARBA00044247"/>
    </source>
</evidence>
<dbReference type="GO" id="GO:0005743">
    <property type="term" value="C:mitochondrial inner membrane"/>
    <property type="evidence" value="ECO:0007669"/>
    <property type="project" value="UniProtKB-SubCell"/>
</dbReference>
<gene>
    <name evidence="12" type="ORF">Aud_004661</name>
</gene>
<dbReference type="InterPro" id="IPR036656">
    <property type="entry name" value="QCR9_sf"/>
</dbReference>
<comment type="caution">
    <text evidence="12">The sequence shown here is derived from an EMBL/GenBank/DDBJ whole genome shotgun (WGS) entry which is preliminary data.</text>
</comment>
<evidence type="ECO:0000313" key="13">
    <source>
        <dbReference type="Proteomes" id="UP000036893"/>
    </source>
</evidence>
<evidence type="ECO:0000256" key="9">
    <source>
        <dbReference type="ARBA" id="ARBA00023128"/>
    </source>
</evidence>
<dbReference type="GO" id="GO:0006122">
    <property type="term" value="P:mitochondrial electron transport, ubiquinol to cytochrome c"/>
    <property type="evidence" value="ECO:0007669"/>
    <property type="project" value="InterPro"/>
</dbReference>
<evidence type="ECO:0000256" key="3">
    <source>
        <dbReference type="ARBA" id="ARBA00022448"/>
    </source>
</evidence>
<dbReference type="PANTHER" id="PTHR12980:SF0">
    <property type="entry name" value="CYTOCHROME B-C1 COMPLEX SUBUNIT 9"/>
    <property type="match status" value="1"/>
</dbReference>
<sequence length="140" mass="16091">MLILVVERGNAKDGHPEALRETCPGRPISDPVIPAVAFRAGSKLQFNLSVWQYLARLQLALLVFLFFSPSSHLSHLQSQWPALGLIRRNAVYLTTIFAGAFAFEMAFDTASNKIWDTMNRGRQWKDIKYRYMNKEEEEEE</sequence>
<proteinExistence type="inferred from homology"/>
<evidence type="ECO:0000313" key="12">
    <source>
        <dbReference type="EMBL" id="GIC88267.1"/>
    </source>
</evidence>
<keyword evidence="6" id="KW-0999">Mitochondrion inner membrane</keyword>
<reference evidence="12" key="2">
    <citation type="submission" date="2021-01" db="EMBL/GenBank/DDBJ databases">
        <title>Pan-genome distribution and transcriptional activeness of fungal secondary metabolism genes in Aspergillus section Fumigati.</title>
        <authorList>
            <person name="Takahashi H."/>
            <person name="Umemura M."/>
            <person name="Ninomiya A."/>
            <person name="Kusuya Y."/>
            <person name="Urayama S."/>
            <person name="Shimizu M."/>
            <person name="Watanabe A."/>
            <person name="Kamei K."/>
            <person name="Yaguchi T."/>
            <person name="Hagiwara D."/>
        </authorList>
    </citation>
    <scope>NUCLEOTIDE SEQUENCE</scope>
    <source>
        <strain evidence="12">IFM 46973</strain>
    </source>
</reference>
<keyword evidence="7" id="KW-0249">Electron transport</keyword>
<evidence type="ECO:0000256" key="6">
    <source>
        <dbReference type="ARBA" id="ARBA00022792"/>
    </source>
</evidence>
<dbReference type="InterPro" id="IPR008027">
    <property type="entry name" value="QCR9"/>
</dbReference>
<organism evidence="12 13">
    <name type="scientific">Aspergillus udagawae</name>
    <dbReference type="NCBI Taxonomy" id="91492"/>
    <lineage>
        <taxon>Eukaryota</taxon>
        <taxon>Fungi</taxon>
        <taxon>Dikarya</taxon>
        <taxon>Ascomycota</taxon>
        <taxon>Pezizomycotina</taxon>
        <taxon>Eurotiomycetes</taxon>
        <taxon>Eurotiomycetidae</taxon>
        <taxon>Eurotiales</taxon>
        <taxon>Aspergillaceae</taxon>
        <taxon>Aspergillus</taxon>
        <taxon>Aspergillus subgen. Fumigati</taxon>
    </lineage>
</organism>
<keyword evidence="3" id="KW-0813">Transport</keyword>
<dbReference type="Pfam" id="PF05365">
    <property type="entry name" value="UCR_UQCRX_QCR9"/>
    <property type="match status" value="1"/>
</dbReference>
<comment type="similarity">
    <text evidence="2">Belongs to the UQCR10/QCR9 family.</text>
</comment>
<dbReference type="EMBL" id="BBXM02000003">
    <property type="protein sequence ID" value="GIC88267.1"/>
    <property type="molecule type" value="Genomic_DNA"/>
</dbReference>
<evidence type="ECO:0000256" key="2">
    <source>
        <dbReference type="ARBA" id="ARBA00007856"/>
    </source>
</evidence>
<dbReference type="SUPFAM" id="SSF81514">
    <property type="entry name" value="Subunit X (non-heme 7 kDa protein) of cytochrome bc1 complex (Ubiquinol-cytochrome c reductase)"/>
    <property type="match status" value="1"/>
</dbReference>
<reference evidence="12" key="1">
    <citation type="journal article" date="2015" name="Genome Announc.">
        <title>Draft Genome Sequence of the Pathogenic Filamentous Fungus Aspergillus udagawae Strain IFM 46973T.</title>
        <authorList>
            <person name="Kusuya Y."/>
            <person name="Takahashi-Nakaguchi A."/>
            <person name="Takahashi H."/>
            <person name="Yaguchi T."/>
        </authorList>
    </citation>
    <scope>NUCLEOTIDE SEQUENCE</scope>
    <source>
        <strain evidence="12">IFM 46973</strain>
    </source>
</reference>
<dbReference type="PANTHER" id="PTHR12980">
    <property type="entry name" value="UBIQUINOL-CYTOCHROME C REDUCTASE COMPLEX, SUBUNIT X"/>
    <property type="match status" value="1"/>
</dbReference>
<keyword evidence="9" id="KW-0496">Mitochondrion</keyword>
<keyword evidence="10" id="KW-0472">Membrane</keyword>
<comment type="subcellular location">
    <subcellularLocation>
        <location evidence="1">Mitochondrion inner membrane</location>
        <topology evidence="1">Single-pass membrane protein</topology>
    </subcellularLocation>
</comment>
<evidence type="ECO:0000256" key="1">
    <source>
        <dbReference type="ARBA" id="ARBA00004434"/>
    </source>
</evidence>
<name>A0A8E0QQ92_9EURO</name>
<keyword evidence="4" id="KW-0679">Respiratory chain</keyword>
<protein>
    <recommendedName>
        <fullName evidence="11">Complex III subunit 9</fullName>
    </recommendedName>
</protein>
<evidence type="ECO:0000256" key="8">
    <source>
        <dbReference type="ARBA" id="ARBA00022989"/>
    </source>
</evidence>
<evidence type="ECO:0000256" key="4">
    <source>
        <dbReference type="ARBA" id="ARBA00022660"/>
    </source>
</evidence>
<evidence type="ECO:0000256" key="7">
    <source>
        <dbReference type="ARBA" id="ARBA00022982"/>
    </source>
</evidence>
<keyword evidence="8" id="KW-1133">Transmembrane helix</keyword>
<evidence type="ECO:0000256" key="10">
    <source>
        <dbReference type="ARBA" id="ARBA00023136"/>
    </source>
</evidence>
<dbReference type="RefSeq" id="XP_043145533.1">
    <property type="nucleotide sequence ID" value="XM_043289598.1"/>
</dbReference>
<evidence type="ECO:0000256" key="5">
    <source>
        <dbReference type="ARBA" id="ARBA00022692"/>
    </source>
</evidence>
<dbReference type="Gene3D" id="1.20.5.260">
    <property type="entry name" value="Cytochrome b-c1 complex subunit 9"/>
    <property type="match status" value="1"/>
</dbReference>
<dbReference type="GeneID" id="66992137"/>
<dbReference type="Proteomes" id="UP000036893">
    <property type="component" value="Unassembled WGS sequence"/>
</dbReference>
<dbReference type="AlphaFoldDB" id="A0A8E0QQ92"/>